<evidence type="ECO:0000256" key="1">
    <source>
        <dbReference type="SAM" id="SignalP"/>
    </source>
</evidence>
<proteinExistence type="predicted"/>
<accession>A0A6H0Y389</accession>
<keyword evidence="3" id="KW-1185">Reference proteome</keyword>
<organism evidence="2 3">
    <name type="scientific">Peltaster fructicola</name>
    <dbReference type="NCBI Taxonomy" id="286661"/>
    <lineage>
        <taxon>Eukaryota</taxon>
        <taxon>Fungi</taxon>
        <taxon>Dikarya</taxon>
        <taxon>Ascomycota</taxon>
        <taxon>Pezizomycotina</taxon>
        <taxon>Dothideomycetes</taxon>
        <taxon>Dothideomycetes incertae sedis</taxon>
        <taxon>Peltaster</taxon>
    </lineage>
</organism>
<sequence length="157" mass="18054">MLPIKLTVLAALAKVISSETVVTVNEGCALIDNIAYCDFSGTDYPKEDWFYGEDRRVRLRDNHAWFRADYNCEEGTELKPPQMAYAGCVANLTWPAGLEEVILAEDNCLHMYDKQKEMIKIKPEQCCRIPEETLSKNPCWLENGKKKRSERDQKFKA</sequence>
<dbReference type="EMBL" id="CP051143">
    <property type="protein sequence ID" value="QIX01474.1"/>
    <property type="molecule type" value="Genomic_DNA"/>
</dbReference>
<name>A0A6H0Y389_9PEZI</name>
<evidence type="ECO:0000313" key="2">
    <source>
        <dbReference type="EMBL" id="QIX01474.1"/>
    </source>
</evidence>
<keyword evidence="1" id="KW-0732">Signal</keyword>
<gene>
    <name evidence="2" type="ORF">AMS68_006991</name>
</gene>
<dbReference type="AlphaFoldDB" id="A0A6H0Y389"/>
<protein>
    <submittedName>
        <fullName evidence="2">Uncharacterized protein</fullName>
    </submittedName>
</protein>
<dbReference type="Proteomes" id="UP000503462">
    <property type="component" value="Chromosome 5"/>
</dbReference>
<evidence type="ECO:0000313" key="3">
    <source>
        <dbReference type="Proteomes" id="UP000503462"/>
    </source>
</evidence>
<reference evidence="2 3" key="1">
    <citation type="journal article" date="2016" name="Sci. Rep.">
        <title>Peltaster fructicola genome reveals evolution from an invasive phytopathogen to an ectophytic parasite.</title>
        <authorList>
            <person name="Xu C."/>
            <person name="Chen H."/>
            <person name="Gleason M.L."/>
            <person name="Xu J.R."/>
            <person name="Liu H."/>
            <person name="Zhang R."/>
            <person name="Sun G."/>
        </authorList>
    </citation>
    <scope>NUCLEOTIDE SEQUENCE [LARGE SCALE GENOMIC DNA]</scope>
    <source>
        <strain evidence="2 3">LNHT1506</strain>
    </source>
</reference>
<feature type="signal peptide" evidence="1">
    <location>
        <begin position="1"/>
        <end position="18"/>
    </location>
</feature>
<feature type="chain" id="PRO_5026264890" evidence="1">
    <location>
        <begin position="19"/>
        <end position="157"/>
    </location>
</feature>